<reference evidence="2" key="1">
    <citation type="submission" date="2023-10" db="EMBL/GenBank/DDBJ databases">
        <authorList>
            <person name="Chen Y."/>
            <person name="Shah S."/>
            <person name="Dougan E. K."/>
            <person name="Thang M."/>
            <person name="Chan C."/>
        </authorList>
    </citation>
    <scope>NUCLEOTIDE SEQUENCE [LARGE SCALE GENOMIC DNA]</scope>
</reference>
<feature type="region of interest" description="Disordered" evidence="1">
    <location>
        <begin position="123"/>
        <end position="145"/>
    </location>
</feature>
<comment type="caution">
    <text evidence="2">The sequence shown here is derived from an EMBL/GenBank/DDBJ whole genome shotgun (WGS) entry which is preliminary data.</text>
</comment>
<gene>
    <name evidence="2" type="ORF">PCOR1329_LOCUS48234</name>
</gene>
<dbReference type="EMBL" id="CAUYUJ010015824">
    <property type="protein sequence ID" value="CAK0858515.1"/>
    <property type="molecule type" value="Genomic_DNA"/>
</dbReference>
<feature type="non-terminal residue" evidence="2">
    <location>
        <position position="246"/>
    </location>
</feature>
<evidence type="ECO:0000313" key="2">
    <source>
        <dbReference type="EMBL" id="CAK0858515.1"/>
    </source>
</evidence>
<protein>
    <submittedName>
        <fullName evidence="2">Uncharacterized protein</fullName>
    </submittedName>
</protein>
<evidence type="ECO:0000256" key="1">
    <source>
        <dbReference type="SAM" id="MobiDB-lite"/>
    </source>
</evidence>
<dbReference type="Proteomes" id="UP001189429">
    <property type="component" value="Unassembled WGS sequence"/>
</dbReference>
<keyword evidence="3" id="KW-1185">Reference proteome</keyword>
<feature type="compositionally biased region" description="Basic residues" evidence="1">
    <location>
        <begin position="222"/>
        <end position="235"/>
    </location>
</feature>
<evidence type="ECO:0000313" key="3">
    <source>
        <dbReference type="Proteomes" id="UP001189429"/>
    </source>
</evidence>
<name>A0ABN9UI74_9DINO</name>
<feature type="region of interest" description="Disordered" evidence="1">
    <location>
        <begin position="205"/>
        <end position="246"/>
    </location>
</feature>
<accession>A0ABN9UI74</accession>
<organism evidence="2 3">
    <name type="scientific">Prorocentrum cordatum</name>
    <dbReference type="NCBI Taxonomy" id="2364126"/>
    <lineage>
        <taxon>Eukaryota</taxon>
        <taxon>Sar</taxon>
        <taxon>Alveolata</taxon>
        <taxon>Dinophyceae</taxon>
        <taxon>Prorocentrales</taxon>
        <taxon>Prorocentraceae</taxon>
        <taxon>Prorocentrum</taxon>
    </lineage>
</organism>
<proteinExistence type="predicted"/>
<sequence>MRVGLAPEHRRASAVPALAGQARGLDDTAVARRAGLPGFCSQRKVGHHVGVPPMLLASPSSLAHARLEGRRSPSSAAVGPLRRARRLRAALFRRARRAASVLQPGPHRKKGRAVRAPWPCEGRFGGAASEARPTEAVQEGPRRQGCQGTLGGCPSLLCGWTARLRTSGGGEGGRAATGTWRWAVTVVAGAPVGPCALSVGPAARRLTPRTPRRTGSWPPRRAPPRRCRRGARRPRWGTCTSCRPGR</sequence>